<dbReference type="STRING" id="388413.ALPR1_06360"/>
<dbReference type="EMBL" id="AAXU02000001">
    <property type="protein sequence ID" value="EAZ80524.1"/>
    <property type="molecule type" value="Genomic_DNA"/>
</dbReference>
<dbReference type="RefSeq" id="WP_008199208.1">
    <property type="nucleotide sequence ID" value="NZ_CM001023.1"/>
</dbReference>
<dbReference type="Gene3D" id="3.10.180.10">
    <property type="entry name" value="2,3-Dihydroxybiphenyl 1,2-Dioxygenase, domain 1"/>
    <property type="match status" value="1"/>
</dbReference>
<keyword evidence="3" id="KW-1185">Reference proteome</keyword>
<evidence type="ECO:0000313" key="3">
    <source>
        <dbReference type="Proteomes" id="UP000003919"/>
    </source>
</evidence>
<accession>A3HZ38</accession>
<protein>
    <submittedName>
        <fullName evidence="2">GloA protein</fullName>
    </submittedName>
</protein>
<evidence type="ECO:0000313" key="2">
    <source>
        <dbReference type="EMBL" id="EAZ80524.1"/>
    </source>
</evidence>
<dbReference type="HOGENOM" id="CLU_1792388_0_0_10"/>
<feature type="domain" description="Glyoxalase/fosfomycin resistance/dioxygenase" evidence="1">
    <location>
        <begin position="11"/>
        <end position="133"/>
    </location>
</feature>
<organism evidence="2 3">
    <name type="scientific">Algoriphagus machipongonensis</name>
    <dbReference type="NCBI Taxonomy" id="388413"/>
    <lineage>
        <taxon>Bacteria</taxon>
        <taxon>Pseudomonadati</taxon>
        <taxon>Bacteroidota</taxon>
        <taxon>Cytophagia</taxon>
        <taxon>Cytophagales</taxon>
        <taxon>Cyclobacteriaceae</taxon>
        <taxon>Algoriphagus</taxon>
    </lineage>
</organism>
<dbReference type="InterPro" id="IPR004360">
    <property type="entry name" value="Glyas_Fos-R_dOase_dom"/>
</dbReference>
<dbReference type="InterPro" id="IPR029068">
    <property type="entry name" value="Glyas_Bleomycin-R_OHBP_Dase"/>
</dbReference>
<dbReference type="Proteomes" id="UP000003919">
    <property type="component" value="Unassembled WGS sequence"/>
</dbReference>
<evidence type="ECO:0000259" key="1">
    <source>
        <dbReference type="Pfam" id="PF00903"/>
    </source>
</evidence>
<dbReference type="SUPFAM" id="SSF54593">
    <property type="entry name" value="Glyoxalase/Bleomycin resistance protein/Dihydroxybiphenyl dioxygenase"/>
    <property type="match status" value="1"/>
</dbReference>
<gene>
    <name evidence="2" type="ORF">ALPR1_06360</name>
</gene>
<dbReference type="AlphaFoldDB" id="A3HZ38"/>
<name>A3HZ38_9BACT</name>
<dbReference type="OrthoDB" id="1365199at2"/>
<comment type="caution">
    <text evidence="2">The sequence shown here is derived from an EMBL/GenBank/DDBJ whole genome shotgun (WGS) entry which is preliminary data.</text>
</comment>
<sequence length="144" mass="16472">MKFITDQLITKLSVSDLSKSRDFYEKILGFQLDPKYSIIKAPDEIPYLQMNLACEDGSKIILGLYKDIDAPFNPLPSNGTVPSFLVKDIEATLTLFQKNQVVIDEIEGSYILSNTSDLGYEDKFFFFRDPDYNSLVIRENILKI</sequence>
<dbReference type="Pfam" id="PF00903">
    <property type="entry name" value="Glyoxalase"/>
    <property type="match status" value="1"/>
</dbReference>
<reference evidence="2 3" key="1">
    <citation type="journal article" date="2011" name="J. Bacteriol.">
        <title>Complete genome sequence of Algoriphagus sp. PR1, bacterial prey of a colony-forming choanoflagellate.</title>
        <authorList>
            <person name="Alegado R.A."/>
            <person name="Ferriera S."/>
            <person name="Nusbaum C."/>
            <person name="Young S.K."/>
            <person name="Zeng Q."/>
            <person name="Imamovic A."/>
            <person name="Fairclough S.R."/>
            <person name="King N."/>
        </authorList>
    </citation>
    <scope>NUCLEOTIDE SEQUENCE [LARGE SCALE GENOMIC DNA]</scope>
    <source>
        <strain evidence="2 3">PR1</strain>
    </source>
</reference>
<dbReference type="eggNOG" id="ENOG5033YFQ">
    <property type="taxonomic scope" value="Bacteria"/>
</dbReference>
<proteinExistence type="predicted"/>